<protein>
    <submittedName>
        <fullName evidence="2">Uncharacterized protein</fullName>
    </submittedName>
</protein>
<accession>A0A6M3Z7R6</accession>
<evidence type="ECO:0000256" key="1">
    <source>
        <dbReference type="SAM" id="SignalP"/>
    </source>
</evidence>
<dbReference type="KEGG" id="bsu:BSU05100"/>
<dbReference type="DNASU" id="939913"/>
<sequence>MRKKRVITCVMAASLTLGSLLPAGYASAKEDSKTTPSYEELALHYKMKSEKISSNGKLVEIEYVSGNETHKVQMNGNNHTVKVDGIEQKGLNFEYDENVAKRTNYENNNLKSNEFTTQAAKPKKGYHYVGTLSGHTKAAKNALSVTMSLVGIVPGLGWGSKAATILFSYWAKEQIPDAYYKYDLYEKGAMTDSWYQYATVQFFEDKAHKKKMGKPWTSTPAKVDLPNS</sequence>
<name>A0A6M3Z7R6_BACSU</name>
<dbReference type="AlphaFoldDB" id="A0A6M3Z7R6"/>
<dbReference type="EMBL" id="CP052842">
    <property type="protein sequence ID" value="QJP87045.1"/>
    <property type="molecule type" value="Genomic_DNA"/>
</dbReference>
<feature type="signal peptide" evidence="1">
    <location>
        <begin position="1"/>
        <end position="28"/>
    </location>
</feature>
<feature type="chain" id="PRO_5030158670" evidence="1">
    <location>
        <begin position="29"/>
        <end position="228"/>
    </location>
</feature>
<evidence type="ECO:0000313" key="2">
    <source>
        <dbReference type="EMBL" id="QJP87045.1"/>
    </source>
</evidence>
<dbReference type="OrthoDB" id="2909485at2"/>
<proteinExistence type="predicted"/>
<reference evidence="2" key="1">
    <citation type="submission" date="2020-04" db="EMBL/GenBank/DDBJ databases">
        <title>Phage recombination drives evolution of spore-forming Bacilli.</title>
        <authorList>
            <person name="Dragos A."/>
            <person name="Kovacs A.T."/>
        </authorList>
    </citation>
    <scope>NUCLEOTIDE SEQUENCE</scope>
    <source>
        <strain evidence="2">168</strain>
    </source>
</reference>
<dbReference type="RefSeq" id="WP_004399401.1">
    <property type="nucleotide sequence ID" value="NC_000964.3"/>
</dbReference>
<organism evidence="2">
    <name type="scientific">Bacillus subtilis (strain 168)</name>
    <dbReference type="NCBI Taxonomy" id="224308"/>
    <lineage>
        <taxon>Bacteria</taxon>
        <taxon>Bacillati</taxon>
        <taxon>Bacillota</taxon>
        <taxon>Bacilli</taxon>
        <taxon>Bacillales</taxon>
        <taxon>Bacillaceae</taxon>
        <taxon>Bacillus</taxon>
    </lineage>
</organism>
<keyword evidence="1" id="KW-0732">Signal</keyword>
<gene>
    <name evidence="2" type="ORF">HIR78_02930</name>
</gene>